<dbReference type="AlphaFoldDB" id="A0A510KGQ3"/>
<evidence type="ECO:0000256" key="1">
    <source>
        <dbReference type="SAM" id="Phobius"/>
    </source>
</evidence>
<feature type="transmembrane region" description="Helical" evidence="1">
    <location>
        <begin position="31"/>
        <end position="49"/>
    </location>
</feature>
<keyword evidence="1" id="KW-0472">Membrane</keyword>
<gene>
    <name evidence="2" type="ORF">JMUB3934_1177</name>
</gene>
<dbReference type="Proteomes" id="UP000321501">
    <property type="component" value="Chromosome"/>
</dbReference>
<feature type="transmembrane region" description="Helical" evidence="1">
    <location>
        <begin position="293"/>
        <end position="314"/>
    </location>
</feature>
<feature type="transmembrane region" description="Helical" evidence="1">
    <location>
        <begin position="117"/>
        <end position="137"/>
    </location>
</feature>
<feature type="transmembrane region" description="Helical" evidence="1">
    <location>
        <begin position="80"/>
        <end position="97"/>
    </location>
</feature>
<accession>A0A510KGQ3</accession>
<proteinExistence type="predicted"/>
<organism evidence="2 3">
    <name type="scientific">Leptotrichia wadei</name>
    <dbReference type="NCBI Taxonomy" id="157687"/>
    <lineage>
        <taxon>Bacteria</taxon>
        <taxon>Fusobacteriati</taxon>
        <taxon>Fusobacteriota</taxon>
        <taxon>Fusobacteriia</taxon>
        <taxon>Fusobacteriales</taxon>
        <taxon>Leptotrichiaceae</taxon>
        <taxon>Leptotrichia</taxon>
    </lineage>
</organism>
<feature type="transmembrane region" description="Helical" evidence="1">
    <location>
        <begin position="143"/>
        <end position="160"/>
    </location>
</feature>
<reference evidence="2 3" key="1">
    <citation type="submission" date="2019-07" db="EMBL/GenBank/DDBJ databases">
        <title>Complete Genome Sequence of Leptotrichia wadei Strain JMUB3934.</title>
        <authorList>
            <person name="Watanabe S."/>
            <person name="Cui L."/>
        </authorList>
    </citation>
    <scope>NUCLEOTIDE SEQUENCE [LARGE SCALE GENOMIC DNA]</scope>
    <source>
        <strain evidence="2 3">JMUB3934</strain>
    </source>
</reference>
<dbReference type="EMBL" id="AP019835">
    <property type="protein sequence ID" value="BBM49881.1"/>
    <property type="molecule type" value="Genomic_DNA"/>
</dbReference>
<evidence type="ECO:0000313" key="3">
    <source>
        <dbReference type="Proteomes" id="UP000321501"/>
    </source>
</evidence>
<dbReference type="RefSeq" id="WP_146964339.1">
    <property type="nucleotide sequence ID" value="NZ_AP019835.1"/>
</dbReference>
<keyword evidence="1" id="KW-0812">Transmembrane</keyword>
<name>A0A510KGQ3_9FUSO</name>
<feature type="transmembrane region" description="Helical" evidence="1">
    <location>
        <begin position="242"/>
        <end position="261"/>
    </location>
</feature>
<sequence length="397" mass="48407">MNRRHLFFIQSLVDEREEFEESVYSNIYFKILYYFVILLFSFSYFVILFGKLSENINIYILISKYHLIGKIPFINMLNDNISRGIFIIIEIVLLYLLQIYWKKAIHEWKNDKKLESIGYWILEGIFLFVFILLVLVIEDWIHWILLLGILFIIITYRYLIINNLNVQISKIDNNPEEKVGYLKVKPNDEFKITLFKGNLRDKTRDVFIKKVKNSYNNIEEEDYKELKENIKKIYNEQRLENFIKKLSIFIPVISFTGKFLYDYFEKNKNIFFEKILTFNNIKNWIMGFKLQDILNFIFFLIVFFIVAHFIYKIFELRFRNKRERINEVAECIEILRKKTDEKNSFLENSFKKIIEKQKENKKNRENKLSELITIMKEDDIIEVLNNILKYMQINKHK</sequence>
<keyword evidence="1" id="KW-1133">Transmembrane helix</keyword>
<evidence type="ECO:0000313" key="2">
    <source>
        <dbReference type="EMBL" id="BBM49881.1"/>
    </source>
</evidence>
<protein>
    <submittedName>
        <fullName evidence="2">Uncharacterized protein</fullName>
    </submittedName>
</protein>